<evidence type="ECO:0000256" key="8">
    <source>
        <dbReference type="ARBA" id="ARBA00022898"/>
    </source>
</evidence>
<comment type="catalytic activity">
    <reaction evidence="12">
        <text>O-acetyl-L-serine + hydrogen sulfide = L-cysteine + acetate</text>
        <dbReference type="Rhea" id="RHEA:14829"/>
        <dbReference type="ChEBI" id="CHEBI:29919"/>
        <dbReference type="ChEBI" id="CHEBI:30089"/>
        <dbReference type="ChEBI" id="CHEBI:35235"/>
        <dbReference type="ChEBI" id="CHEBI:58340"/>
        <dbReference type="EC" id="2.5.1.47"/>
    </reaction>
</comment>
<dbReference type="InterPro" id="IPR050214">
    <property type="entry name" value="Cys_Synth/Cystath_Beta-Synth"/>
</dbReference>
<evidence type="ECO:0000259" key="19">
    <source>
        <dbReference type="Pfam" id="PF00291"/>
    </source>
</evidence>
<evidence type="ECO:0000256" key="5">
    <source>
        <dbReference type="ARBA" id="ARBA00012681"/>
    </source>
</evidence>
<dbReference type="eggNOG" id="KOG1481">
    <property type="taxonomic scope" value="Eukaryota"/>
</dbReference>
<keyword evidence="11" id="KW-0198">Cysteine biosynthesis</keyword>
<accession>K0KIJ7</accession>
<evidence type="ECO:0000256" key="7">
    <source>
        <dbReference type="ARBA" id="ARBA00022679"/>
    </source>
</evidence>
<evidence type="ECO:0000256" key="2">
    <source>
        <dbReference type="ARBA" id="ARBA00004173"/>
    </source>
</evidence>
<dbReference type="HOGENOM" id="CLU_021018_1_0_1"/>
<feature type="domain" description="Tryptophan synthase beta chain-like PALP" evidence="19">
    <location>
        <begin position="36"/>
        <end position="333"/>
    </location>
</feature>
<comment type="cofactor">
    <cofactor evidence="1">
        <name>pyridoxal 5'-phosphate</name>
        <dbReference type="ChEBI" id="CHEBI:597326"/>
    </cofactor>
</comment>
<dbReference type="InterPro" id="IPR001216">
    <property type="entry name" value="P-phosphate_BS"/>
</dbReference>
<evidence type="ECO:0000256" key="17">
    <source>
        <dbReference type="ARBA" id="ARBA00079147"/>
    </source>
</evidence>
<dbReference type="GO" id="GO:0005739">
    <property type="term" value="C:mitochondrion"/>
    <property type="evidence" value="ECO:0007669"/>
    <property type="project" value="UniProtKB-SubCell"/>
</dbReference>
<keyword evidence="10" id="KW-0496">Mitochondrion</keyword>
<dbReference type="PROSITE" id="PS00901">
    <property type="entry name" value="CYS_SYNTHASE"/>
    <property type="match status" value="1"/>
</dbReference>
<keyword evidence="6" id="KW-0028">Amino-acid biosynthesis</keyword>
<dbReference type="Gene3D" id="3.40.50.1100">
    <property type="match status" value="2"/>
</dbReference>
<evidence type="ECO:0000256" key="12">
    <source>
        <dbReference type="ARBA" id="ARBA00047931"/>
    </source>
</evidence>
<dbReference type="GO" id="GO:0141223">
    <property type="term" value="F:cysteine synthase activity, acting on O-succinyl-L-serine"/>
    <property type="evidence" value="ECO:0007669"/>
    <property type="project" value="RHEA"/>
</dbReference>
<keyword evidence="8" id="KW-0663">Pyridoxal phosphate</keyword>
<evidence type="ECO:0000256" key="16">
    <source>
        <dbReference type="ARBA" id="ARBA00078262"/>
    </source>
</evidence>
<evidence type="ECO:0000313" key="21">
    <source>
        <dbReference type="Proteomes" id="UP000009328"/>
    </source>
</evidence>
<dbReference type="NCBIfam" id="NF007989">
    <property type="entry name" value="PRK10717.1"/>
    <property type="match status" value="1"/>
</dbReference>
<dbReference type="AlphaFoldDB" id="K0KIJ7"/>
<dbReference type="STRING" id="1206466.K0KIJ7"/>
<dbReference type="PROSITE" id="PS00165">
    <property type="entry name" value="DEHYDRATASE_SER_THR"/>
    <property type="match status" value="1"/>
</dbReference>
<comment type="subcellular location">
    <subcellularLocation>
        <location evidence="2">Mitochondrion</location>
    </subcellularLocation>
</comment>
<dbReference type="Pfam" id="PF00291">
    <property type="entry name" value="PALP"/>
    <property type="match status" value="1"/>
</dbReference>
<evidence type="ECO:0000256" key="1">
    <source>
        <dbReference type="ARBA" id="ARBA00001933"/>
    </source>
</evidence>
<gene>
    <name evidence="20" type="ORF">BN7_520</name>
</gene>
<dbReference type="FunFam" id="3.40.50.1100:FF:000011">
    <property type="entry name" value="Cysteine synthase (o-acetylserine)"/>
    <property type="match status" value="1"/>
</dbReference>
<evidence type="ECO:0000256" key="6">
    <source>
        <dbReference type="ARBA" id="ARBA00022605"/>
    </source>
</evidence>
<dbReference type="InterPro" id="IPR036052">
    <property type="entry name" value="TrpB-like_PALP_sf"/>
</dbReference>
<evidence type="ECO:0000256" key="15">
    <source>
        <dbReference type="ARBA" id="ARBA00072087"/>
    </source>
</evidence>
<dbReference type="GO" id="GO:0004124">
    <property type="term" value="F:cysteine synthase activity"/>
    <property type="evidence" value="ECO:0007669"/>
    <property type="project" value="UniProtKB-EC"/>
</dbReference>
<evidence type="ECO:0000256" key="10">
    <source>
        <dbReference type="ARBA" id="ARBA00023128"/>
    </source>
</evidence>
<dbReference type="Proteomes" id="UP000009328">
    <property type="component" value="Unassembled WGS sequence"/>
</dbReference>
<dbReference type="GO" id="GO:0030170">
    <property type="term" value="F:pyridoxal phosphate binding"/>
    <property type="evidence" value="ECO:0007669"/>
    <property type="project" value="InterPro"/>
</dbReference>
<dbReference type="GO" id="GO:0006535">
    <property type="term" value="P:cysteine biosynthetic process from serine"/>
    <property type="evidence" value="ECO:0007669"/>
    <property type="project" value="InterPro"/>
</dbReference>
<comment type="function">
    <text evidence="14">Catalyzes the conversion of O-succinyl-L-serine into cysteine, the last step in the cysteine biosynthesis pathway. Can also use O-acetyl-L-serine.</text>
</comment>
<dbReference type="InterPro" id="IPR000634">
    <property type="entry name" value="Ser/Thr_deHydtase_PyrdxlP-BS"/>
</dbReference>
<protein>
    <recommendedName>
        <fullName evidence="15">Cysteine synthase 1</fullName>
        <ecNumber evidence="5">2.5.1.47</ecNumber>
    </recommendedName>
    <alternativeName>
        <fullName evidence="16">O-acetylserine (thiol)-lyase 1</fullName>
    </alternativeName>
    <alternativeName>
        <fullName evidence="17">O-acetylserine sulfhydrylase 1</fullName>
    </alternativeName>
    <alternativeName>
        <fullName evidence="18">O-succinylserine sulfhydrylase</fullName>
    </alternativeName>
</protein>
<evidence type="ECO:0000256" key="14">
    <source>
        <dbReference type="ARBA" id="ARBA00058228"/>
    </source>
</evidence>
<comment type="catalytic activity">
    <reaction evidence="13">
        <text>O-succinyl-L-serine + hydrogen sulfide = L-cysteine + succinate</text>
        <dbReference type="Rhea" id="RHEA:53816"/>
        <dbReference type="ChEBI" id="CHEBI:29919"/>
        <dbReference type="ChEBI" id="CHEBI:30031"/>
        <dbReference type="ChEBI" id="CHEBI:35235"/>
        <dbReference type="ChEBI" id="CHEBI:136856"/>
    </reaction>
</comment>
<evidence type="ECO:0000256" key="11">
    <source>
        <dbReference type="ARBA" id="ARBA00023192"/>
    </source>
</evidence>
<proteinExistence type="inferred from homology"/>
<sequence>MSRARIITSVVSAGKRFSSTQAKNFIPLVSENGIPGAVGNTPLIRLTKLSEELGRNIYGKAEFQNPGGSIKDRAALYLIKDAEDRGVLKAGGTVVESTAGNTGIGLAHICRSRGYKLIIYIPNTQAQSKIDTLRLLGAEVFPVPPKPYDDPENFNHKARRHAESLENAVWANQFDNLANRQAHIETTGPEIWNQLKGKVDAFTCSTGTGGTFAGITRYLKDVSGGKTKSFAADPPGSCVYSYVTSGGKSLAREGGSFTEGIGQGRITDNLAQDIDTVDGAVFIPDGESIAMLYRLLDDEGLYLGGTGALNVVAATKIAKDLPEGSNVVTILADTAHKYSDRIFSRKWLESKGLYEHIPENLKHYAVLE</sequence>
<keyword evidence="21" id="KW-1185">Reference proteome</keyword>
<dbReference type="InParanoid" id="K0KIJ7"/>
<comment type="caution">
    <text evidence="20">The sequence shown here is derived from an EMBL/GenBank/DDBJ whole genome shotgun (WGS) entry which is preliminary data.</text>
</comment>
<name>K0KIJ7_WICCF</name>
<evidence type="ECO:0000256" key="18">
    <source>
        <dbReference type="ARBA" id="ARBA00081847"/>
    </source>
</evidence>
<dbReference type="CDD" id="cd01561">
    <property type="entry name" value="CBS_like"/>
    <property type="match status" value="1"/>
</dbReference>
<evidence type="ECO:0000256" key="4">
    <source>
        <dbReference type="ARBA" id="ARBA00007103"/>
    </source>
</evidence>
<dbReference type="EMBL" id="CAIF01000011">
    <property type="protein sequence ID" value="CCH40983.1"/>
    <property type="molecule type" value="Genomic_DNA"/>
</dbReference>
<dbReference type="InterPro" id="IPR001926">
    <property type="entry name" value="TrpB-like_PALP"/>
</dbReference>
<organism evidence="20 21">
    <name type="scientific">Wickerhamomyces ciferrii (strain ATCC 14091 / BCRC 22168 / CBS 111 / JCM 3599 / NBRC 0793 / NRRL Y-1031 F-60-10)</name>
    <name type="common">Yeast</name>
    <name type="synonym">Pichia ciferrii</name>
    <dbReference type="NCBI Taxonomy" id="1206466"/>
    <lineage>
        <taxon>Eukaryota</taxon>
        <taxon>Fungi</taxon>
        <taxon>Dikarya</taxon>
        <taxon>Ascomycota</taxon>
        <taxon>Saccharomycotina</taxon>
        <taxon>Saccharomycetes</taxon>
        <taxon>Phaffomycetales</taxon>
        <taxon>Wickerhamomycetaceae</taxon>
        <taxon>Wickerhamomyces</taxon>
    </lineage>
</organism>
<evidence type="ECO:0000256" key="3">
    <source>
        <dbReference type="ARBA" id="ARBA00004962"/>
    </source>
</evidence>
<comment type="similarity">
    <text evidence="4">Belongs to the cysteine synthase/cystathionine beta-synthase family.</text>
</comment>
<keyword evidence="7 20" id="KW-0808">Transferase</keyword>
<evidence type="ECO:0000313" key="20">
    <source>
        <dbReference type="EMBL" id="CCH40983.1"/>
    </source>
</evidence>
<evidence type="ECO:0000256" key="13">
    <source>
        <dbReference type="ARBA" id="ARBA00050981"/>
    </source>
</evidence>
<dbReference type="PANTHER" id="PTHR10314">
    <property type="entry name" value="CYSTATHIONINE BETA-SYNTHASE"/>
    <property type="match status" value="1"/>
</dbReference>
<dbReference type="SUPFAM" id="SSF53686">
    <property type="entry name" value="Tryptophan synthase beta subunit-like PLP-dependent enzymes"/>
    <property type="match status" value="1"/>
</dbReference>
<dbReference type="EC" id="2.5.1.47" evidence="5"/>
<keyword evidence="9" id="KW-0809">Transit peptide</keyword>
<reference evidence="20 21" key="1">
    <citation type="journal article" date="2012" name="Eukaryot. Cell">
        <title>Draft genome sequence of Wickerhamomyces ciferrii NRRL Y-1031 F-60-10.</title>
        <authorList>
            <person name="Schneider J."/>
            <person name="Andrea H."/>
            <person name="Blom J."/>
            <person name="Jaenicke S."/>
            <person name="Ruckert C."/>
            <person name="Schorsch C."/>
            <person name="Szczepanowski R."/>
            <person name="Farwick M."/>
            <person name="Goesmann A."/>
            <person name="Puhler A."/>
            <person name="Schaffer S."/>
            <person name="Tauch A."/>
            <person name="Kohler T."/>
            <person name="Brinkrolf K."/>
        </authorList>
    </citation>
    <scope>NUCLEOTIDE SEQUENCE [LARGE SCALE GENOMIC DNA]</scope>
    <source>
        <strain evidence="21">ATCC 14091 / BCRC 22168 / CBS 111 / JCM 3599 / NBRC 0793 / NRRL Y-1031 F-60-10</strain>
    </source>
</reference>
<evidence type="ECO:0000256" key="9">
    <source>
        <dbReference type="ARBA" id="ARBA00022946"/>
    </source>
</evidence>
<comment type="pathway">
    <text evidence="3">Amino-acid biosynthesis; L-cysteine biosynthesis; L-cysteine from L-serine: step 2/2.</text>
</comment>